<evidence type="ECO:0000256" key="2">
    <source>
        <dbReference type="ARBA" id="ARBA00022643"/>
    </source>
</evidence>
<evidence type="ECO:0000313" key="5">
    <source>
        <dbReference type="EMBL" id="SEG07496.1"/>
    </source>
</evidence>
<dbReference type="InterPro" id="IPR029039">
    <property type="entry name" value="Flavoprotein-like_sf"/>
</dbReference>
<dbReference type="Proteomes" id="UP000236735">
    <property type="component" value="Unassembled WGS sequence"/>
</dbReference>
<proteinExistence type="predicted"/>
<evidence type="ECO:0000259" key="4">
    <source>
        <dbReference type="Pfam" id="PF03358"/>
    </source>
</evidence>
<reference evidence="5 6" key="1">
    <citation type="submission" date="2016-10" db="EMBL/GenBank/DDBJ databases">
        <authorList>
            <person name="de Groot N.N."/>
        </authorList>
    </citation>
    <scope>NUCLEOTIDE SEQUENCE [LARGE SCALE GENOMIC DNA]</scope>
    <source>
        <strain evidence="5 6">AR32</strain>
    </source>
</reference>
<organism evidence="5 6">
    <name type="scientific">Xylanibacter ruminicola</name>
    <name type="common">Prevotella ruminicola</name>
    <dbReference type="NCBI Taxonomy" id="839"/>
    <lineage>
        <taxon>Bacteria</taxon>
        <taxon>Pseudomonadati</taxon>
        <taxon>Bacteroidota</taxon>
        <taxon>Bacteroidia</taxon>
        <taxon>Bacteroidales</taxon>
        <taxon>Prevotellaceae</taxon>
        <taxon>Xylanibacter</taxon>
    </lineage>
</organism>
<dbReference type="PANTHER" id="PTHR43278:SF4">
    <property type="entry name" value="NAD(P)H-DEPENDENT FMN-CONTAINING OXIDOREDUCTASE YWQN-RELATED"/>
    <property type="match status" value="1"/>
</dbReference>
<keyword evidence="1" id="KW-0285">Flavoprotein</keyword>
<dbReference type="SUPFAM" id="SSF52218">
    <property type="entry name" value="Flavoproteins"/>
    <property type="match status" value="1"/>
</dbReference>
<dbReference type="Pfam" id="PF03358">
    <property type="entry name" value="FMN_red"/>
    <property type="match status" value="1"/>
</dbReference>
<keyword evidence="3" id="KW-0732">Signal</keyword>
<feature type="domain" description="NADPH-dependent FMN reductase-like" evidence="4">
    <location>
        <begin position="37"/>
        <end position="191"/>
    </location>
</feature>
<feature type="signal peptide" evidence="3">
    <location>
        <begin position="1"/>
        <end position="25"/>
    </location>
</feature>
<feature type="chain" id="PRO_5009289154" evidence="3">
    <location>
        <begin position="26"/>
        <end position="242"/>
    </location>
</feature>
<name>A0A1H5X8A0_XYLRU</name>
<dbReference type="AlphaFoldDB" id="A0A1H5X8A0"/>
<dbReference type="InterPro" id="IPR019546">
    <property type="entry name" value="TAT_signal_bac_arc"/>
</dbReference>
<dbReference type="InterPro" id="IPR005025">
    <property type="entry name" value="FMN_Rdtase-like_dom"/>
</dbReference>
<evidence type="ECO:0000313" key="6">
    <source>
        <dbReference type="Proteomes" id="UP000236735"/>
    </source>
</evidence>
<dbReference type="PANTHER" id="PTHR43278">
    <property type="entry name" value="NAD(P)H-DEPENDENT FMN-CONTAINING OXIDOREDUCTASE YWQN-RELATED"/>
    <property type="match status" value="1"/>
</dbReference>
<dbReference type="Gene3D" id="3.40.50.360">
    <property type="match status" value="1"/>
</dbReference>
<dbReference type="InterPro" id="IPR051796">
    <property type="entry name" value="ISF_SsuE-like"/>
</dbReference>
<keyword evidence="2" id="KW-0288">FMN</keyword>
<evidence type="ECO:0000256" key="3">
    <source>
        <dbReference type="SAM" id="SignalP"/>
    </source>
</evidence>
<accession>A0A1H5X8A0</accession>
<dbReference type="GO" id="GO:0016491">
    <property type="term" value="F:oxidoreductase activity"/>
    <property type="evidence" value="ECO:0007669"/>
    <property type="project" value="InterPro"/>
</dbReference>
<dbReference type="EMBL" id="FNUV01000008">
    <property type="protein sequence ID" value="SEG07496.1"/>
    <property type="molecule type" value="Genomic_DNA"/>
</dbReference>
<protein>
    <submittedName>
        <fullName evidence="5">Tat (Twin-arginine translocation) pathway signal sequence</fullName>
    </submittedName>
</protein>
<dbReference type="PROSITE" id="PS51318">
    <property type="entry name" value="TAT"/>
    <property type="match status" value="1"/>
</dbReference>
<sequence length="242" mass="26380">MNRRDFIKKATMAAAGAAVVSPVSAMLNNVTGETKFKVLLINGSPRTDGNTFCCLKEIEATLQKHGVESEIVQIGRKPVRMCINCGGCRQNNGAGCAFDDDMCSVIAEKMKESDALIVGTPVYYGQPNGGILSLMQRLFYSTGHLVQNKPAAALAVCRRGGATATLQTMNMMFEMMNMPVVTSQYWNIAYGAGKGEVKLDTEGMQTMRTLATNMAFLLKKIHADGNPTPQRDEFPAFMNFIR</sequence>
<gene>
    <name evidence="5" type="ORF">SAMN05216354_2668</name>
</gene>
<dbReference type="RefSeq" id="WP_103916180.1">
    <property type="nucleotide sequence ID" value="NZ_FNUV01000008.1"/>
</dbReference>
<dbReference type="InterPro" id="IPR006311">
    <property type="entry name" value="TAT_signal"/>
</dbReference>
<dbReference type="NCBIfam" id="TIGR01409">
    <property type="entry name" value="TAT_signal_seq"/>
    <property type="match status" value="1"/>
</dbReference>
<evidence type="ECO:0000256" key="1">
    <source>
        <dbReference type="ARBA" id="ARBA00022630"/>
    </source>
</evidence>